<dbReference type="Pfam" id="PF01938">
    <property type="entry name" value="TRAM"/>
    <property type="match status" value="1"/>
</dbReference>
<evidence type="ECO:0000313" key="9">
    <source>
        <dbReference type="Proteomes" id="UP001363151"/>
    </source>
</evidence>
<feature type="region of interest" description="Disordered" evidence="5">
    <location>
        <begin position="920"/>
        <end position="980"/>
    </location>
</feature>
<dbReference type="Pfam" id="PF03013">
    <property type="entry name" value="Pyr_excise"/>
    <property type="match status" value="1"/>
</dbReference>
<feature type="binding site" evidence="4">
    <location>
        <position position="651"/>
    </location>
    <ligand>
        <name>S-adenosyl-L-methionine</name>
        <dbReference type="ChEBI" id="CHEBI:59789"/>
    </ligand>
</feature>
<evidence type="ECO:0000256" key="3">
    <source>
        <dbReference type="ARBA" id="ARBA00022691"/>
    </source>
</evidence>
<dbReference type="InterPro" id="IPR010280">
    <property type="entry name" value="U5_MeTrfase_fam"/>
</dbReference>
<feature type="binding site" evidence="4">
    <location>
        <position position="716"/>
    </location>
    <ligand>
        <name>S-adenosyl-L-methionine</name>
        <dbReference type="ChEBI" id="CHEBI:59789"/>
    </ligand>
</feature>
<gene>
    <name evidence="8" type="ORF">SO694_0000855</name>
</gene>
<dbReference type="PANTHER" id="PTHR11061">
    <property type="entry name" value="RNA M5U METHYLTRANSFERASE"/>
    <property type="match status" value="1"/>
</dbReference>
<proteinExistence type="inferred from homology"/>
<dbReference type="PROSITE" id="PS51687">
    <property type="entry name" value="SAM_MT_RNA_M5U"/>
    <property type="match status" value="1"/>
</dbReference>
<evidence type="ECO:0000259" key="7">
    <source>
        <dbReference type="PROSITE" id="PS50926"/>
    </source>
</evidence>
<evidence type="ECO:0000256" key="5">
    <source>
        <dbReference type="SAM" id="MobiDB-lite"/>
    </source>
</evidence>
<dbReference type="EMBL" id="JBBJCI010000032">
    <property type="protein sequence ID" value="KAK7254206.1"/>
    <property type="molecule type" value="Genomic_DNA"/>
</dbReference>
<feature type="signal peptide" evidence="6">
    <location>
        <begin position="1"/>
        <end position="17"/>
    </location>
</feature>
<evidence type="ECO:0000256" key="2">
    <source>
        <dbReference type="ARBA" id="ARBA00022679"/>
    </source>
</evidence>
<keyword evidence="9" id="KW-1185">Reference proteome</keyword>
<feature type="chain" id="PRO_5046066052" description="TRAM domain-containing protein" evidence="6">
    <location>
        <begin position="18"/>
        <end position="1084"/>
    </location>
</feature>
<evidence type="ECO:0000256" key="4">
    <source>
        <dbReference type="PROSITE-ProRule" id="PRU01024"/>
    </source>
</evidence>
<dbReference type="Proteomes" id="UP001363151">
    <property type="component" value="Unassembled WGS sequence"/>
</dbReference>
<evidence type="ECO:0000256" key="6">
    <source>
        <dbReference type="SAM" id="SignalP"/>
    </source>
</evidence>
<evidence type="ECO:0000313" key="8">
    <source>
        <dbReference type="EMBL" id="KAK7254206.1"/>
    </source>
</evidence>
<dbReference type="PANTHER" id="PTHR11061:SF30">
    <property type="entry name" value="TRNA (URACIL(54)-C(5))-METHYLTRANSFERASE"/>
    <property type="match status" value="1"/>
</dbReference>
<feature type="binding site" evidence="4">
    <location>
        <position position="624"/>
    </location>
    <ligand>
        <name>S-adenosyl-L-methionine</name>
        <dbReference type="ChEBI" id="CHEBI:59789"/>
    </ligand>
</feature>
<comment type="caution">
    <text evidence="8">The sequence shown here is derived from an EMBL/GenBank/DDBJ whole genome shotgun (WGS) entry which is preliminary data.</text>
</comment>
<dbReference type="Gene3D" id="2.40.50.140">
    <property type="entry name" value="Nucleic acid-binding proteins"/>
    <property type="match status" value="1"/>
</dbReference>
<reference evidence="8 9" key="1">
    <citation type="submission" date="2024-03" db="EMBL/GenBank/DDBJ databases">
        <title>Aureococcus anophagefferens CCMP1851 and Kratosvirus quantuckense: Draft genome of a second virus-susceptible host strain in the model system.</title>
        <authorList>
            <person name="Chase E."/>
            <person name="Truchon A.R."/>
            <person name="Schepens W."/>
            <person name="Wilhelm S.W."/>
        </authorList>
    </citation>
    <scope>NUCLEOTIDE SEQUENCE [LARGE SCALE GENOMIC DNA]</scope>
    <source>
        <strain evidence="8 9">CCMP1851</strain>
    </source>
</reference>
<protein>
    <recommendedName>
        <fullName evidence="7">TRAM domain-containing protein</fullName>
    </recommendedName>
</protein>
<dbReference type="SUPFAM" id="SSF50249">
    <property type="entry name" value="Nucleic acid-binding proteins"/>
    <property type="match status" value="1"/>
</dbReference>
<dbReference type="SUPFAM" id="SSF53335">
    <property type="entry name" value="S-adenosyl-L-methionine-dependent methyltransferases"/>
    <property type="match status" value="1"/>
</dbReference>
<evidence type="ECO:0000256" key="1">
    <source>
        <dbReference type="ARBA" id="ARBA00022603"/>
    </source>
</evidence>
<keyword evidence="6" id="KW-0732">Signal</keyword>
<name>A0ABR1GEH8_AURAN</name>
<accession>A0ABR1GEH8</accession>
<feature type="domain" description="TRAM" evidence="7">
    <location>
        <begin position="394"/>
        <end position="452"/>
    </location>
</feature>
<keyword evidence="1 4" id="KW-0489">Methyltransferase</keyword>
<dbReference type="Gene3D" id="3.40.50.150">
    <property type="entry name" value="Vaccinia Virus protein VP39"/>
    <property type="match status" value="2"/>
</dbReference>
<comment type="similarity">
    <text evidence="4">Belongs to the class I-like SAM-binding methyltransferase superfamily. RNA M5U methyltransferase family.</text>
</comment>
<organism evidence="8 9">
    <name type="scientific">Aureococcus anophagefferens</name>
    <name type="common">Harmful bloom alga</name>
    <dbReference type="NCBI Taxonomy" id="44056"/>
    <lineage>
        <taxon>Eukaryota</taxon>
        <taxon>Sar</taxon>
        <taxon>Stramenopiles</taxon>
        <taxon>Ochrophyta</taxon>
        <taxon>Pelagophyceae</taxon>
        <taxon>Pelagomonadales</taxon>
        <taxon>Pelagomonadaceae</taxon>
        <taxon>Aureococcus</taxon>
    </lineage>
</organism>
<dbReference type="PROSITE" id="PS50926">
    <property type="entry name" value="TRAM"/>
    <property type="match status" value="1"/>
</dbReference>
<feature type="active site" description="Nucleophile" evidence="4">
    <location>
        <position position="743"/>
    </location>
</feature>
<comment type="caution">
    <text evidence="4">Lacks conserved residue(s) required for the propagation of feature annotation.</text>
</comment>
<keyword evidence="3 4" id="KW-0949">S-adenosyl-L-methionine</keyword>
<dbReference type="InterPro" id="IPR029063">
    <property type="entry name" value="SAM-dependent_MTases_sf"/>
</dbReference>
<keyword evidence="2 4" id="KW-0808">Transferase</keyword>
<dbReference type="InterPro" id="IPR004260">
    <property type="entry name" value="Pyr-dimer_DNA_glycosylase"/>
</dbReference>
<dbReference type="InterPro" id="IPR002792">
    <property type="entry name" value="TRAM_dom"/>
</dbReference>
<dbReference type="Pfam" id="PF05958">
    <property type="entry name" value="tRNA_U5-meth_tr"/>
    <property type="match status" value="1"/>
</dbReference>
<dbReference type="InterPro" id="IPR012340">
    <property type="entry name" value="NA-bd_OB-fold"/>
</dbReference>
<dbReference type="CDD" id="cd02440">
    <property type="entry name" value="AdoMet_MTases"/>
    <property type="match status" value="1"/>
</dbReference>
<sequence length="1084" mass="116872">MAMRALLCASLATLARGHGAMTFPKPRQALDGALAPWSDWAYPCDERHENGSCIITFCEDGTECQGSCPVSAHVAGHPDALNASNGQACYWFSNGCTIGCDACDGTTNHVGHGGQQFLYMGLNASQIKKANLTIGNPFEPAPGTMVLDSAECGGPDDFYYHSPWRAPGSAPVIDACGSAGGRFPGQGIGPAGAQFQNSSLFAQGDAGSTIPKGPSAATWKAGETQEVGWTVMANHGGGYAYRLARADEPLTEANFRKLALDFVGDSALRWGGDKATQLAFDAKARGWETRVGTVPAGSTWRKNPIPSGLWQREGPAFAPVCDESEDCIRGFSHGLGAPQGTCKCSGYSNNGPLLPNLEVVDEVMIPADLAPGDYVLQWRWDCEESDQIWASCADVTVVATVSLEITALSNRGAGIALHDGLVVFVDGAAPGDQITAKIVAQKKKKRAAEATLLAVERPSPDRREPACEYFGRCGGCQYQHLSLDAQRRWKRQHVVDAWRRVAFPGRPRAETATLVGGDAAAIRVAEVVGTDAETGYRDKLTPRSANGATGFAATRGGALVDVHTCLLARAEIADAYAATRASGERCPPLLRLSEDGRVATAPETLVERRIAGLSYEFQAGDFFQVNAGVADLLVRHVVDRCAGFEVAVDAYCGVGLFAVAIAKVHDCAVHGFDVGGIESARRNAAANGVSCDFRVADASNYRFPKGSASEAVVVVDPPRAGLDARFLGRLLAFAPKRIVYVSCEPATQARDAARLLAGPYACRDVQPFDMFPSTRHVETVAVFDRVEAPGSKMMTFLPLEDFLQSALSLDDKRLQNQRTEARFVLEWLEGRGFELEAYGAARTWRGYRDALAAYYNACLEAYEARGKTNGPTMPRAAVPTRWERPPWLGDGRFRAWGLYPQSKYEKRTVVAVCHGEILAPAPPRRTRGAEDAEPAAAPRRKRKAEDAEPAEPPARQRRPKAKADDAPPPPGAAREPEADSRATLVDEYLRLTKKALPALAKAHKWPIRFDHCFMRVMLDNSFGCVWYEKLDRKKGSAISQIDADALKRAVGFGRRMEAEGLGAVQVLDNVSLRLRGKEPKRVMG</sequence>